<feature type="non-terminal residue" evidence="1">
    <location>
        <position position="1"/>
    </location>
</feature>
<protein>
    <submittedName>
        <fullName evidence="1">Uncharacterized protein</fullName>
    </submittedName>
</protein>
<feature type="non-terminal residue" evidence="1">
    <location>
        <position position="65"/>
    </location>
</feature>
<gene>
    <name evidence="1" type="ORF">METZ01_LOCUS438196</name>
</gene>
<name>A0A382YQ05_9ZZZZ</name>
<proteinExistence type="predicted"/>
<dbReference type="EMBL" id="UINC01177607">
    <property type="protein sequence ID" value="SVD85342.1"/>
    <property type="molecule type" value="Genomic_DNA"/>
</dbReference>
<dbReference type="AlphaFoldDB" id="A0A382YQ05"/>
<reference evidence="1" key="1">
    <citation type="submission" date="2018-05" db="EMBL/GenBank/DDBJ databases">
        <authorList>
            <person name="Lanie J.A."/>
            <person name="Ng W.-L."/>
            <person name="Kazmierczak K.M."/>
            <person name="Andrzejewski T.M."/>
            <person name="Davidsen T.M."/>
            <person name="Wayne K.J."/>
            <person name="Tettelin H."/>
            <person name="Glass J.I."/>
            <person name="Rusch D."/>
            <person name="Podicherti R."/>
            <person name="Tsui H.-C.T."/>
            <person name="Winkler M.E."/>
        </authorList>
    </citation>
    <scope>NUCLEOTIDE SEQUENCE</scope>
</reference>
<evidence type="ECO:0000313" key="1">
    <source>
        <dbReference type="EMBL" id="SVD85342.1"/>
    </source>
</evidence>
<accession>A0A382YQ05</accession>
<sequence>AYIPTAIRSFKRRTRMRSASPSFTFQIPRFGRRSVMSPDCGFSNIMIVELSPLGRRRLSRRQPGA</sequence>
<organism evidence="1">
    <name type="scientific">marine metagenome</name>
    <dbReference type="NCBI Taxonomy" id="408172"/>
    <lineage>
        <taxon>unclassified sequences</taxon>
        <taxon>metagenomes</taxon>
        <taxon>ecological metagenomes</taxon>
    </lineage>
</organism>